<organism evidence="2 3">
    <name type="scientific">Nosema granulosis</name>
    <dbReference type="NCBI Taxonomy" id="83296"/>
    <lineage>
        <taxon>Eukaryota</taxon>
        <taxon>Fungi</taxon>
        <taxon>Fungi incertae sedis</taxon>
        <taxon>Microsporidia</taxon>
        <taxon>Nosematidae</taxon>
        <taxon>Nosema</taxon>
    </lineage>
</organism>
<name>A0A9P6H001_9MICR</name>
<protein>
    <submittedName>
        <fullName evidence="2">Spore wall protein 30</fullName>
    </submittedName>
</protein>
<evidence type="ECO:0000256" key="1">
    <source>
        <dbReference type="SAM" id="SignalP"/>
    </source>
</evidence>
<proteinExistence type="predicted"/>
<feature type="chain" id="PRO_5040424701" evidence="1">
    <location>
        <begin position="24"/>
        <end position="309"/>
    </location>
</feature>
<evidence type="ECO:0000313" key="3">
    <source>
        <dbReference type="Proteomes" id="UP000740883"/>
    </source>
</evidence>
<keyword evidence="1" id="KW-0732">Signal</keyword>
<accession>A0A9P6H001</accession>
<evidence type="ECO:0000313" key="2">
    <source>
        <dbReference type="EMBL" id="KAF9764369.1"/>
    </source>
</evidence>
<feature type="signal peptide" evidence="1">
    <location>
        <begin position="1"/>
        <end position="23"/>
    </location>
</feature>
<dbReference type="AlphaFoldDB" id="A0A9P6H001"/>
<sequence>MKLAASIIATSFISSILCSSVRTFKNFGDEFSLSSSRKSTDDYYNSFYDICKINTDFAKSNVLKREMSKINDILDARYDKLTSKGRIHETRILDCFEDNGSTCLYRHFKACAYLVNPRFFTAYENALAAGRFVDCYYLLLKTRRPNECVRKYVDVINCKIAVDASVLSNAIFVCDKELFLTVSLKCYKNRNICTSDIVLDIKKIYSMNLQDRLDLLENLYIHHLKNSDINSNDWSDFLKRYEFIFRKGRESDIKCTSFVLYYLYSDVITGKMTKENFNKLNKMLQSYEKKNKQTIIILNFFYMFTFGSC</sequence>
<dbReference type="EMBL" id="SBJO01000026">
    <property type="protein sequence ID" value="KAF9764369.1"/>
    <property type="molecule type" value="Genomic_DNA"/>
</dbReference>
<gene>
    <name evidence="2" type="primary">SWP32</name>
    <name evidence="2" type="ORF">NGRA_0625</name>
</gene>
<dbReference type="Proteomes" id="UP000740883">
    <property type="component" value="Unassembled WGS sequence"/>
</dbReference>
<comment type="caution">
    <text evidence="2">The sequence shown here is derived from an EMBL/GenBank/DDBJ whole genome shotgun (WGS) entry which is preliminary data.</text>
</comment>
<keyword evidence="3" id="KW-1185">Reference proteome</keyword>
<reference evidence="2 3" key="1">
    <citation type="journal article" date="2020" name="Genome Biol. Evol.">
        <title>Comparative genomics of strictly vertically transmitted, feminizing microsporidia endosymbionts of amphipod crustaceans.</title>
        <authorList>
            <person name="Cormier A."/>
            <person name="Chebbi M.A."/>
            <person name="Giraud I."/>
            <person name="Wattier R."/>
            <person name="Teixeira M."/>
            <person name="Gilbert C."/>
            <person name="Rigaud T."/>
            <person name="Cordaux R."/>
        </authorList>
    </citation>
    <scope>NUCLEOTIDE SEQUENCE [LARGE SCALE GENOMIC DNA]</scope>
    <source>
        <strain evidence="2 3">Ou3-Ou53</strain>
    </source>
</reference>